<gene>
    <name evidence="10" type="ORF">OBRU01_18642</name>
</gene>
<sequence length="873" mass="99145">MWQCTECWFAYNAWWARACGVCRGARMAHAAVTHHDRYSRMWQCTECWFAYNAWWARACGVCRGARTPHAAVTHHDRYSCMWQCTECWFAYNAWWARAFGVCRGARMAHAAVTHQDRYIRMWQCTECWFAYNAWWARAFGVCRGARMAHAAVTHHDRYSCMWQCTECWFAYNAWWARAFGVCRGARMAHAAVTHQDRYIRMWQCTECWFAYNAWWARACGVCRGTRKAHAAVTQHDSTRHSSEPGGSRTPELNRNEPARRLTVPIAGTAEAGAATRWLRPHHINVDADPRLPWAVFRDPRPSDISQAPRSLYYSGTAEAGVATRLLRPHHIDVDADPRLPWAVFRDPRPPDISQAPRSLYYSGTAKAGVATRWLGRATSMWTRTRACPGPCSATRAPQTYHKVTESPRSLYYSGTAEAGAATRWLRPHQINVDADPRLPWAVFRDPRPSDISQAPRSLYYSGTAEAGAATRWLRPHHINVEADPRLPWAVFRDPRPSHISQGVLGNCWLLSALAVLAERSSLVRGVVVRSEPRVGAYQLRLCKDGRWLTLSTPPTSPTRLLRLRNPWGHYTWRGAWAHGCPRWTDEVRRELHHARSTDHGVFWIQFDDVLKYFDCIDICKVRVGWHEVRLAGILPPLSSTRHLTCLLLTATQPTEVDFTLFQEGQRNSAKSQRSQLDLCVVVFRTKSGPSAQIGKLVAHSKRQVRGFVGCHKMLEKGFYLVVCLAFNHWHTGLELAESGAWPRHVLAAHASKPLAVERPPLHAHVLADAIIGLTLARGQRHEGRQGMTAYYLTKANSCTYNLINITYRSFHRQVIIVLTQLEGSGGFSIAHRLTHRLAGGARLQDWAPGLAAPRHQPPLARSLHALHAPRLIT</sequence>
<dbReference type="Proteomes" id="UP000037510">
    <property type="component" value="Unassembled WGS sequence"/>
</dbReference>
<dbReference type="STRING" id="104452.A0A0L7KYT9"/>
<dbReference type="Gene3D" id="3.90.70.10">
    <property type="entry name" value="Cysteine proteinases"/>
    <property type="match status" value="1"/>
</dbReference>
<feature type="active site" evidence="5">
    <location>
        <position position="565"/>
    </location>
</feature>
<comment type="caution">
    <text evidence="6">Lacks conserved residue(s) required for the propagation of feature annotation.</text>
</comment>
<dbReference type="InterPro" id="IPR001300">
    <property type="entry name" value="Peptidase_C2_calpain_cat"/>
</dbReference>
<dbReference type="PANTHER" id="PTHR10183:SF382">
    <property type="entry name" value="CALPAIN-15"/>
    <property type="match status" value="1"/>
</dbReference>
<evidence type="ECO:0000256" key="2">
    <source>
        <dbReference type="ARBA" id="ARBA00022670"/>
    </source>
</evidence>
<evidence type="ECO:0000256" key="3">
    <source>
        <dbReference type="ARBA" id="ARBA00022801"/>
    </source>
</evidence>
<dbReference type="InterPro" id="IPR022684">
    <property type="entry name" value="Calpain_cysteine_protease"/>
</dbReference>
<evidence type="ECO:0000256" key="5">
    <source>
        <dbReference type="PIRSR" id="PIRSR622684-1"/>
    </source>
</evidence>
<dbReference type="SUPFAM" id="SSF54001">
    <property type="entry name" value="Cysteine proteinases"/>
    <property type="match status" value="1"/>
</dbReference>
<evidence type="ECO:0000313" key="10">
    <source>
        <dbReference type="EMBL" id="KOB68216.1"/>
    </source>
</evidence>
<accession>A0A0L7KYT9</accession>
<evidence type="ECO:0000256" key="1">
    <source>
        <dbReference type="ARBA" id="ARBA00007623"/>
    </source>
</evidence>
<feature type="domain" description="Calpain catalytic" evidence="9">
    <location>
        <begin position="454"/>
        <end position="527"/>
    </location>
</feature>
<comment type="caution">
    <text evidence="10">The sequence shown here is derived from an EMBL/GenBank/DDBJ whole genome shotgun (WGS) entry which is preliminary data.</text>
</comment>
<organism evidence="10 11">
    <name type="scientific">Operophtera brumata</name>
    <name type="common">Winter moth</name>
    <name type="synonym">Phalaena brumata</name>
    <dbReference type="NCBI Taxonomy" id="104452"/>
    <lineage>
        <taxon>Eukaryota</taxon>
        <taxon>Metazoa</taxon>
        <taxon>Ecdysozoa</taxon>
        <taxon>Arthropoda</taxon>
        <taxon>Hexapoda</taxon>
        <taxon>Insecta</taxon>
        <taxon>Pterygota</taxon>
        <taxon>Neoptera</taxon>
        <taxon>Endopterygota</taxon>
        <taxon>Lepidoptera</taxon>
        <taxon>Glossata</taxon>
        <taxon>Ditrysia</taxon>
        <taxon>Geometroidea</taxon>
        <taxon>Geometridae</taxon>
        <taxon>Larentiinae</taxon>
        <taxon>Operophtera</taxon>
    </lineage>
</organism>
<keyword evidence="3" id="KW-0378">Hydrolase</keyword>
<evidence type="ECO:0000313" key="11">
    <source>
        <dbReference type="Proteomes" id="UP000037510"/>
    </source>
</evidence>
<dbReference type="EMBL" id="JTDY01004392">
    <property type="protein sequence ID" value="KOB68216.1"/>
    <property type="molecule type" value="Genomic_DNA"/>
</dbReference>
<reference evidence="10 11" key="1">
    <citation type="journal article" date="2015" name="Genome Biol. Evol.">
        <title>The genome of winter moth (Operophtera brumata) provides a genomic perspective on sexual dimorphism and phenology.</title>
        <authorList>
            <person name="Derks M.F."/>
            <person name="Smit S."/>
            <person name="Salis L."/>
            <person name="Schijlen E."/>
            <person name="Bossers A."/>
            <person name="Mateman C."/>
            <person name="Pijl A.S."/>
            <person name="de Ridder D."/>
            <person name="Groenen M.A."/>
            <person name="Visser M.E."/>
            <person name="Megens H.J."/>
        </authorList>
    </citation>
    <scope>NUCLEOTIDE SEQUENCE [LARGE SCALE GENOMIC DNA]</scope>
    <source>
        <strain evidence="10">WM2013NL</strain>
        <tissue evidence="10">Head and thorax</tissue>
    </source>
</reference>
<dbReference type="GO" id="GO:0006508">
    <property type="term" value="P:proteolysis"/>
    <property type="evidence" value="ECO:0007669"/>
    <property type="project" value="UniProtKB-KW"/>
</dbReference>
<feature type="chain" id="PRO_5005572884" evidence="8">
    <location>
        <begin position="19"/>
        <end position="873"/>
    </location>
</feature>
<protein>
    <submittedName>
        <fullName evidence="10">Putative small optic lobes protein</fullName>
    </submittedName>
</protein>
<keyword evidence="11" id="KW-1185">Reference proteome</keyword>
<dbReference type="PROSITE" id="PS50203">
    <property type="entry name" value="CALPAIN_CAT"/>
    <property type="match status" value="2"/>
</dbReference>
<evidence type="ECO:0000256" key="8">
    <source>
        <dbReference type="SAM" id="SignalP"/>
    </source>
</evidence>
<comment type="similarity">
    <text evidence="1">Belongs to the peptidase C2 family.</text>
</comment>
<dbReference type="PROSITE" id="PS00139">
    <property type="entry name" value="THIOL_PROTEASE_CYS"/>
    <property type="match status" value="1"/>
</dbReference>
<dbReference type="InterPro" id="IPR038765">
    <property type="entry name" value="Papain-like_cys_pep_sf"/>
</dbReference>
<dbReference type="PANTHER" id="PTHR10183">
    <property type="entry name" value="CALPAIN"/>
    <property type="match status" value="1"/>
</dbReference>
<dbReference type="GO" id="GO:0005737">
    <property type="term" value="C:cytoplasm"/>
    <property type="evidence" value="ECO:0007669"/>
    <property type="project" value="TreeGrafter"/>
</dbReference>
<keyword evidence="2" id="KW-0645">Protease</keyword>
<keyword evidence="8" id="KW-0732">Signal</keyword>
<dbReference type="Pfam" id="PF00648">
    <property type="entry name" value="Peptidase_C2"/>
    <property type="match status" value="2"/>
</dbReference>
<evidence type="ECO:0000259" key="9">
    <source>
        <dbReference type="PROSITE" id="PS50203"/>
    </source>
</evidence>
<evidence type="ECO:0000256" key="4">
    <source>
        <dbReference type="ARBA" id="ARBA00022807"/>
    </source>
</evidence>
<keyword evidence="4" id="KW-0788">Thiol protease</keyword>
<dbReference type="SMART" id="SM00230">
    <property type="entry name" value="CysPc"/>
    <property type="match status" value="1"/>
</dbReference>
<name>A0A0L7KYT9_OPEBR</name>
<evidence type="ECO:0000256" key="7">
    <source>
        <dbReference type="SAM" id="MobiDB-lite"/>
    </source>
</evidence>
<evidence type="ECO:0000256" key="6">
    <source>
        <dbReference type="PROSITE-ProRule" id="PRU00239"/>
    </source>
</evidence>
<feature type="region of interest" description="Disordered" evidence="7">
    <location>
        <begin position="232"/>
        <end position="259"/>
    </location>
</feature>
<dbReference type="InterPro" id="IPR000169">
    <property type="entry name" value="Pept_cys_AS"/>
</dbReference>
<feature type="domain" description="Calpain catalytic" evidence="9">
    <location>
        <begin position="536"/>
        <end position="622"/>
    </location>
</feature>
<feature type="signal peptide" evidence="8">
    <location>
        <begin position="1"/>
        <end position="18"/>
    </location>
</feature>
<dbReference type="AlphaFoldDB" id="A0A0L7KYT9"/>
<proteinExistence type="inferred from homology"/>
<dbReference type="GO" id="GO:0004198">
    <property type="term" value="F:calcium-dependent cysteine-type endopeptidase activity"/>
    <property type="evidence" value="ECO:0007669"/>
    <property type="project" value="InterPro"/>
</dbReference>